<dbReference type="Proteomes" id="UP000811255">
    <property type="component" value="Unassembled WGS sequence"/>
</dbReference>
<keyword evidence="1" id="KW-0732">Signal</keyword>
<feature type="signal peptide" evidence="1">
    <location>
        <begin position="1"/>
        <end position="23"/>
    </location>
</feature>
<gene>
    <name evidence="2" type="ORF">KK137_08605</name>
</gene>
<protein>
    <recommendedName>
        <fullName evidence="4">Lipoprotein</fullName>
    </recommendedName>
</protein>
<evidence type="ECO:0000256" key="1">
    <source>
        <dbReference type="SAM" id="SignalP"/>
    </source>
</evidence>
<organism evidence="2 3">
    <name type="scientific">Croceibacterium selenioxidans</name>
    <dbReference type="NCBI Taxonomy" id="2838833"/>
    <lineage>
        <taxon>Bacteria</taxon>
        <taxon>Pseudomonadati</taxon>
        <taxon>Pseudomonadota</taxon>
        <taxon>Alphaproteobacteria</taxon>
        <taxon>Sphingomonadales</taxon>
        <taxon>Erythrobacteraceae</taxon>
        <taxon>Croceibacterium</taxon>
    </lineage>
</organism>
<evidence type="ECO:0000313" key="3">
    <source>
        <dbReference type="Proteomes" id="UP000811255"/>
    </source>
</evidence>
<evidence type="ECO:0008006" key="4">
    <source>
        <dbReference type="Google" id="ProtNLM"/>
    </source>
</evidence>
<feature type="chain" id="PRO_5046192203" description="Lipoprotein" evidence="1">
    <location>
        <begin position="24"/>
        <end position="238"/>
    </location>
</feature>
<dbReference type="EMBL" id="JAHFVK010000001">
    <property type="protein sequence ID" value="MBT2134390.1"/>
    <property type="molecule type" value="Genomic_DNA"/>
</dbReference>
<proteinExistence type="predicted"/>
<comment type="caution">
    <text evidence="2">The sequence shown here is derived from an EMBL/GenBank/DDBJ whole genome shotgun (WGS) entry which is preliminary data.</text>
</comment>
<name>A0ABS5W3Q9_9SPHN</name>
<reference evidence="2 3" key="1">
    <citation type="submission" date="2021-05" db="EMBL/GenBank/DDBJ databases">
        <title>Croceibacterium sp. LX-88 genome sequence.</title>
        <authorList>
            <person name="Luo X."/>
        </authorList>
    </citation>
    <scope>NUCLEOTIDE SEQUENCE [LARGE SCALE GENOMIC DNA]</scope>
    <source>
        <strain evidence="2 3">LX-88</strain>
    </source>
</reference>
<sequence length="238" mass="25446">MKRLGFAVVALAAAATFASPAAAQGGCSRELLQGIADDWISGVQKGSPFEMNLGEWVDYRENLEIGFLSAFFDNQARTVDSSRALLDTTSCKTFVEAVLLNPDRPMVLATQLTNGFFGVGPIDNLVTDKGDWKFDAQAALNTAKAEQWSEIPADKRMSRQDLTAAANAWLDARAANGATTADRLYVVDEVLGGVNVLARLGADRLPASFTFRIEDGEVKATHIAVNCGEKANCSVPGL</sequence>
<keyword evidence="3" id="KW-1185">Reference proteome</keyword>
<evidence type="ECO:0000313" key="2">
    <source>
        <dbReference type="EMBL" id="MBT2134390.1"/>
    </source>
</evidence>
<accession>A0ABS5W3Q9</accession>
<dbReference type="RefSeq" id="WP_214535708.1">
    <property type="nucleotide sequence ID" value="NZ_JAHFVK010000001.1"/>
</dbReference>